<keyword evidence="3" id="KW-1185">Reference proteome</keyword>
<evidence type="ECO:0000313" key="3">
    <source>
        <dbReference type="Proteomes" id="UP000647860"/>
    </source>
</evidence>
<dbReference type="RefSeq" id="WP_343898430.1">
    <property type="nucleotide sequence ID" value="NZ_BAAAGZ010000018.1"/>
</dbReference>
<comment type="caution">
    <text evidence="2">The sequence shown here is derived from an EMBL/GenBank/DDBJ whole genome shotgun (WGS) entry which is preliminary data.</text>
</comment>
<dbReference type="Proteomes" id="UP000647860">
    <property type="component" value="Unassembled WGS sequence"/>
</dbReference>
<evidence type="ECO:0000259" key="1">
    <source>
        <dbReference type="Pfam" id="PF21806"/>
    </source>
</evidence>
<protein>
    <recommendedName>
        <fullName evidence="1">DUF6879 domain-containing protein</fullName>
    </recommendedName>
</protein>
<dbReference type="InterPro" id="IPR049244">
    <property type="entry name" value="DUF6879"/>
</dbReference>
<name>A0ABQ4IH71_9ACTN</name>
<reference evidence="2 3" key="1">
    <citation type="submission" date="2021-01" db="EMBL/GenBank/DDBJ databases">
        <title>Whole genome shotgun sequence of Verrucosispora gifhornensis NBRC 16317.</title>
        <authorList>
            <person name="Komaki H."/>
            <person name="Tamura T."/>
        </authorList>
    </citation>
    <scope>NUCLEOTIDE SEQUENCE [LARGE SCALE GENOMIC DNA]</scope>
    <source>
        <strain evidence="2 3">NBRC 16317</strain>
    </source>
</reference>
<dbReference type="Pfam" id="PF21806">
    <property type="entry name" value="DUF6879"/>
    <property type="match status" value="1"/>
</dbReference>
<sequence>MRDLLRSASGKQLSLSEYEADFYATVKSVDEPILKTERIQTFREPGSPSWEAFAAGRWDEALRIASQPNPELVQFFARLHERGSGLHRLRIVEPPLTPYLIWELNFLRFRAEAGERIRVITVDKVLDLEQEHGVVPELMVAGGKAVYDVRYDADGTPVGAEKFVAPQVVAGCRSQVRALLAIAEPFESFFHREVDGLKPPTAHL</sequence>
<feature type="domain" description="DUF6879" evidence="1">
    <location>
        <begin position="21"/>
        <end position="190"/>
    </location>
</feature>
<organism evidence="2 3">
    <name type="scientific">Micromonospora gifhornensis</name>
    <dbReference type="NCBI Taxonomy" id="84594"/>
    <lineage>
        <taxon>Bacteria</taxon>
        <taxon>Bacillati</taxon>
        <taxon>Actinomycetota</taxon>
        <taxon>Actinomycetes</taxon>
        <taxon>Micromonosporales</taxon>
        <taxon>Micromonosporaceae</taxon>
        <taxon>Micromonospora</taxon>
    </lineage>
</organism>
<proteinExistence type="predicted"/>
<dbReference type="EMBL" id="BOPA01000027">
    <property type="protein sequence ID" value="GIJ17252.1"/>
    <property type="molecule type" value="Genomic_DNA"/>
</dbReference>
<accession>A0ABQ4IH71</accession>
<evidence type="ECO:0000313" key="2">
    <source>
        <dbReference type="EMBL" id="GIJ17252.1"/>
    </source>
</evidence>
<gene>
    <name evidence="2" type="ORF">Vgi01_39360</name>
</gene>